<dbReference type="Pfam" id="PF00929">
    <property type="entry name" value="RNase_T"/>
    <property type="match status" value="1"/>
</dbReference>
<keyword evidence="1 6" id="KW-0540">Nuclease</keyword>
<proteinExistence type="inferred from homology"/>
<evidence type="ECO:0000256" key="7">
    <source>
        <dbReference type="RuleBase" id="RU364106"/>
    </source>
</evidence>
<dbReference type="InterPro" id="IPR012337">
    <property type="entry name" value="RNaseH-like_sf"/>
</dbReference>
<feature type="binding site" evidence="6">
    <location>
        <begin position="269"/>
        <end position="276"/>
    </location>
    <ligand>
        <name>ATP</name>
        <dbReference type="ChEBI" id="CHEBI:30616"/>
    </ligand>
</feature>
<dbReference type="SMART" id="SM00479">
    <property type="entry name" value="EXOIII"/>
    <property type="match status" value="1"/>
</dbReference>
<comment type="caution">
    <text evidence="9">The sequence shown here is derived from an EMBL/GenBank/DDBJ whole genome shotgun (WGS) entry which is preliminary data.</text>
</comment>
<keyword evidence="10" id="KW-1185">Reference proteome</keyword>
<dbReference type="PANTHER" id="PTHR11472">
    <property type="entry name" value="DNA REPAIR DEAD HELICASE RAD3/XP-D SUBFAMILY MEMBER"/>
    <property type="match status" value="1"/>
</dbReference>
<feature type="short sequence motif" description="DEAH box" evidence="6">
    <location>
        <begin position="442"/>
        <end position="445"/>
    </location>
</feature>
<dbReference type="EC" id="3.1.-.-" evidence="6 7"/>
<keyword evidence="2 6" id="KW-0547">Nucleotide-binding</keyword>
<dbReference type="PANTHER" id="PTHR11472:SF34">
    <property type="entry name" value="REGULATOR OF TELOMERE ELONGATION HELICASE 1"/>
    <property type="match status" value="1"/>
</dbReference>
<dbReference type="Gene3D" id="3.30.420.10">
    <property type="entry name" value="Ribonuclease H-like superfamily/Ribonuclease H"/>
    <property type="match status" value="1"/>
</dbReference>
<evidence type="ECO:0000256" key="5">
    <source>
        <dbReference type="ARBA" id="ARBA00022840"/>
    </source>
</evidence>
<dbReference type="InterPro" id="IPR006310">
    <property type="entry name" value="DinG"/>
</dbReference>
<dbReference type="InterPro" id="IPR036397">
    <property type="entry name" value="RNaseH_sf"/>
</dbReference>
<dbReference type="InterPro" id="IPR014013">
    <property type="entry name" value="Helic_SF1/SF2_ATP-bd_DinG/Rad3"/>
</dbReference>
<sequence length="892" mass="102622">MKDSYAVVDIETTGSSPKNGDRIIQIGIVRIERGSIVSTYSTFVNPEKQIPTFIQQLTHISNDDVKDAPLFHEIVEEVYSQLEGAIFVAHNVNFDFPFLQGELKRVSRPLLKNKKIDTVEFSRLMFPSALSYKLSEITSELGIELTDAHRADADAYATAELFLSCIRKLNSLSLDTITKLHKRCFRMKSHVAPLFFEAMRMQQQRLSEPAQEETVQPAKAFPDYPVSEEQKLALLQEIYSTSQHRPSQLNYMDAVHEALQNRSEVALEAETGIGKTMGYLIPAIRYALETNQKVVISTYTNTLMDQLIEKECTQLLQAFPGSFYVSRLKAYTHYIDHELFQVRLASEDESYDETFALMQLLVWLQETKSGDLTELNTTGGGALTLDKVRKRKRTPHIAQDFYEMEYRRAKQAQLIITNHAMVAGQPEVMKSFESQIGALIIDEAHHFLTAVKKMNEKVISFTEWKYLFSQFGFNEKTQVGWKLEKLGIPSAILNKLKIRTETIQDVFDGIIRELIELTQAQKTARGMSKVTVDLRKRQALFEDFIAELNSLVKFYDELLYTVDISTTLDKEDITYWIRELRIVAYKWEEFVLQIQDEASWLEADKRSLPSSFIFHQRKLNHQEFTEQLFENYRATKSIVWTSGTLTVPKQPWFILDQLYLPRSIPIQRFHAAPDYYNGAKVFIVDDVPDVTQVDQMTFIESIADVIIQTAQVTEGRMFVLFTSQDMLRKTVELVEETSLADDFLLIAQGMNAGSKMRMLRTFQRFEKAILFGTTTFWEGVDVPGDALSTILLVRLPFTNPDDPYFKQKAEELTRNGQNAFTKLALPEAIIRFKQGFGRLIRNPEEKGAFIILDRRIETKSYGKDFLTAIPRVPTEHVSVETMVEMLETWYNS</sequence>
<dbReference type="GO" id="GO:0005524">
    <property type="term" value="F:ATP binding"/>
    <property type="evidence" value="ECO:0007669"/>
    <property type="project" value="UniProtKB-UniRule"/>
</dbReference>
<dbReference type="GO" id="GO:0003677">
    <property type="term" value="F:DNA binding"/>
    <property type="evidence" value="ECO:0007669"/>
    <property type="project" value="InterPro"/>
</dbReference>
<dbReference type="InterPro" id="IPR045028">
    <property type="entry name" value="DinG/Rad3-like"/>
</dbReference>
<accession>A0A264W7B1</accession>
<keyword evidence="3 6" id="KW-0378">Hydrolase</keyword>
<dbReference type="Pfam" id="PF00270">
    <property type="entry name" value="DEAD"/>
    <property type="match status" value="1"/>
</dbReference>
<dbReference type="SMART" id="SM00491">
    <property type="entry name" value="HELICc2"/>
    <property type="match status" value="1"/>
</dbReference>
<gene>
    <name evidence="6 7" type="primary">dinG</name>
    <name evidence="9" type="ORF">CF394_03030</name>
</gene>
<dbReference type="GO" id="GO:0003887">
    <property type="term" value="F:DNA-directed DNA polymerase activity"/>
    <property type="evidence" value="ECO:0007669"/>
    <property type="project" value="InterPro"/>
</dbReference>
<dbReference type="Gene3D" id="3.40.50.300">
    <property type="entry name" value="P-loop containing nucleotide triphosphate hydrolases"/>
    <property type="match status" value="2"/>
</dbReference>
<dbReference type="GO" id="GO:0016818">
    <property type="term" value="F:hydrolase activity, acting on acid anhydrides, in phosphorus-containing anhydrides"/>
    <property type="evidence" value="ECO:0007669"/>
    <property type="project" value="InterPro"/>
</dbReference>
<evidence type="ECO:0000256" key="6">
    <source>
        <dbReference type="HAMAP-Rule" id="MF_02206"/>
    </source>
</evidence>
<dbReference type="AlphaFoldDB" id="A0A264W7B1"/>
<dbReference type="GO" id="GO:0008408">
    <property type="term" value="F:3'-5' exonuclease activity"/>
    <property type="evidence" value="ECO:0007669"/>
    <property type="project" value="UniProtKB-UniRule"/>
</dbReference>
<dbReference type="InterPro" id="IPR006555">
    <property type="entry name" value="ATP-dep_Helicase_C"/>
</dbReference>
<keyword evidence="4 6" id="KW-0269">Exonuclease</keyword>
<dbReference type="SUPFAM" id="SSF53098">
    <property type="entry name" value="Ribonuclease H-like"/>
    <property type="match status" value="1"/>
</dbReference>
<reference evidence="9 10" key="1">
    <citation type="submission" date="2017-07" db="EMBL/GenBank/DDBJ databases">
        <title>Tetzosporium hominis gen.nov. sp.nov.</title>
        <authorList>
            <person name="Tetz G."/>
            <person name="Tetz V."/>
        </authorList>
    </citation>
    <scope>NUCLEOTIDE SEQUENCE [LARGE SCALE GENOMIC DNA]</scope>
    <source>
        <strain evidence="9 10">VT-49</strain>
    </source>
</reference>
<dbReference type="PROSITE" id="PS51193">
    <property type="entry name" value="HELICASE_ATP_BIND_2"/>
    <property type="match status" value="1"/>
</dbReference>
<dbReference type="NCBIfam" id="TIGR01407">
    <property type="entry name" value="dinG_rel"/>
    <property type="match status" value="1"/>
</dbReference>
<comment type="similarity">
    <text evidence="6 7">Belongs to the helicase family. DinG subfamily. Type 2 sub-subfamily.</text>
</comment>
<dbReference type="GO" id="GO:0006260">
    <property type="term" value="P:DNA replication"/>
    <property type="evidence" value="ECO:0007669"/>
    <property type="project" value="InterPro"/>
</dbReference>
<name>A0A264W7B1_9BACL</name>
<evidence type="ECO:0000256" key="4">
    <source>
        <dbReference type="ARBA" id="ARBA00022839"/>
    </source>
</evidence>
<keyword evidence="5 6" id="KW-0067">ATP-binding</keyword>
<evidence type="ECO:0000256" key="1">
    <source>
        <dbReference type="ARBA" id="ARBA00022722"/>
    </source>
</evidence>
<organism evidence="9 10">
    <name type="scientific">Tetzosporium hominis</name>
    <dbReference type="NCBI Taxonomy" id="2020506"/>
    <lineage>
        <taxon>Bacteria</taxon>
        <taxon>Bacillati</taxon>
        <taxon>Bacillota</taxon>
        <taxon>Bacilli</taxon>
        <taxon>Bacillales</taxon>
        <taxon>Caryophanaceae</taxon>
        <taxon>Tetzosporium</taxon>
    </lineage>
</organism>
<dbReference type="SUPFAM" id="SSF52540">
    <property type="entry name" value="P-loop containing nucleoside triphosphate hydrolases"/>
    <property type="match status" value="2"/>
</dbReference>
<evidence type="ECO:0000313" key="10">
    <source>
        <dbReference type="Proteomes" id="UP000217065"/>
    </source>
</evidence>
<evidence type="ECO:0000256" key="3">
    <source>
        <dbReference type="ARBA" id="ARBA00022801"/>
    </source>
</evidence>
<dbReference type="InterPro" id="IPR027417">
    <property type="entry name" value="P-loop_NTPase"/>
</dbReference>
<dbReference type="InterPro" id="IPR006054">
    <property type="entry name" value="DnaQ"/>
</dbReference>
<dbReference type="GO" id="GO:0003678">
    <property type="term" value="F:DNA helicase activity"/>
    <property type="evidence" value="ECO:0007669"/>
    <property type="project" value="TreeGrafter"/>
</dbReference>
<comment type="function">
    <text evidence="6 7">3'-5' exonuclease.</text>
</comment>
<feature type="domain" description="Helicase ATP-binding" evidence="8">
    <location>
        <begin position="234"/>
        <end position="491"/>
    </location>
</feature>
<dbReference type="RefSeq" id="WP_094941792.1">
    <property type="nucleotide sequence ID" value="NZ_NOKQ01000134.1"/>
</dbReference>
<dbReference type="FunFam" id="3.30.420.10:FF:000045">
    <property type="entry name" value="3'-5' exonuclease DinG"/>
    <property type="match status" value="1"/>
</dbReference>
<dbReference type="EMBL" id="NOKQ01000134">
    <property type="protein sequence ID" value="OZS79411.1"/>
    <property type="molecule type" value="Genomic_DNA"/>
</dbReference>
<protein>
    <recommendedName>
        <fullName evidence="6 7">3'-5' exonuclease DinG</fullName>
        <ecNumber evidence="6 7">3.1.-.-</ecNumber>
    </recommendedName>
</protein>
<evidence type="ECO:0000313" key="9">
    <source>
        <dbReference type="EMBL" id="OZS79411.1"/>
    </source>
</evidence>
<dbReference type="HAMAP" id="MF_02206">
    <property type="entry name" value="DinG_exonucl"/>
    <property type="match status" value="1"/>
</dbReference>
<evidence type="ECO:0000256" key="2">
    <source>
        <dbReference type="ARBA" id="ARBA00022741"/>
    </source>
</evidence>
<dbReference type="OrthoDB" id="9803913at2"/>
<dbReference type="CDD" id="cd06127">
    <property type="entry name" value="DEDDh"/>
    <property type="match status" value="1"/>
</dbReference>
<dbReference type="Proteomes" id="UP000217065">
    <property type="component" value="Unassembled WGS sequence"/>
</dbReference>
<dbReference type="InterPro" id="IPR013520">
    <property type="entry name" value="Ribonucl_H"/>
</dbReference>
<dbReference type="Pfam" id="PF13307">
    <property type="entry name" value="Helicase_C_2"/>
    <property type="match status" value="1"/>
</dbReference>
<dbReference type="InterPro" id="IPR011545">
    <property type="entry name" value="DEAD/DEAH_box_helicase_dom"/>
</dbReference>
<dbReference type="NCBIfam" id="TIGR00573">
    <property type="entry name" value="dnaq"/>
    <property type="match status" value="1"/>
</dbReference>
<evidence type="ECO:0000259" key="8">
    <source>
        <dbReference type="PROSITE" id="PS51193"/>
    </source>
</evidence>